<dbReference type="CDD" id="cd18103">
    <property type="entry name" value="SpoU-like_RlmB"/>
    <property type="match status" value="1"/>
</dbReference>
<dbReference type="Gene3D" id="3.40.1280.10">
    <property type="match status" value="1"/>
</dbReference>
<sequence>MSATRRPGAVRKNKKGPTIGTGGHGRKALEGKGPTPKAEDREYHKAHREKMLRDRAAQKHTTNRSSRLRSSEELVTGRNSVVEALRADIPAKALYMATRVQMDDRVREALKIAAERGIPVLETGKPELDRMTDDAVHQGLALQVPPYNYPDAHDLVAETMVKWQKGYMRKAPLFVALDGITDPRNLGAIIRSVAAFGGTAVLTPERRSAGMTASAWKTAAGAAARVPVARATNLNNLLKDAKEEGIFVIGLDGGGSVSLPDLTLANEPLCVVVGAEGKGLSRLVAENCDQIVSIPIHASTESLNASMAVGISLYEVARKRGFQG</sequence>
<dbReference type="GO" id="GO:0005829">
    <property type="term" value="C:cytosol"/>
    <property type="evidence" value="ECO:0007669"/>
    <property type="project" value="TreeGrafter"/>
</dbReference>
<name>A0A7W8TT82_9MICC</name>
<proteinExistence type="inferred from homology"/>
<accession>A0A7W8TT82</accession>
<dbReference type="GO" id="GO:0008173">
    <property type="term" value="F:RNA methyltransferase activity"/>
    <property type="evidence" value="ECO:0007669"/>
    <property type="project" value="InterPro"/>
</dbReference>
<evidence type="ECO:0000256" key="2">
    <source>
        <dbReference type="ARBA" id="ARBA00022603"/>
    </source>
</evidence>
<organism evidence="6 7">
    <name type="scientific">Neomicrococcus aestuarii</name>
    <dbReference type="NCBI Taxonomy" id="556325"/>
    <lineage>
        <taxon>Bacteria</taxon>
        <taxon>Bacillati</taxon>
        <taxon>Actinomycetota</taxon>
        <taxon>Actinomycetes</taxon>
        <taxon>Micrococcales</taxon>
        <taxon>Micrococcaceae</taxon>
        <taxon>Neomicrococcus</taxon>
    </lineage>
</organism>
<dbReference type="NCBIfam" id="TIGR00186">
    <property type="entry name" value="rRNA_methyl_3"/>
    <property type="match status" value="1"/>
</dbReference>
<dbReference type="AlphaFoldDB" id="A0A7W8TT82"/>
<dbReference type="InterPro" id="IPR001537">
    <property type="entry name" value="SpoU_MeTrfase"/>
</dbReference>
<dbReference type="InterPro" id="IPR029026">
    <property type="entry name" value="tRNA_m1G_MTases_N"/>
</dbReference>
<dbReference type="PANTHER" id="PTHR46429:SF1">
    <property type="entry name" value="23S RRNA (GUANOSINE-2'-O-)-METHYLTRANSFERASE RLMB"/>
    <property type="match status" value="1"/>
</dbReference>
<feature type="region of interest" description="Disordered" evidence="4">
    <location>
        <begin position="1"/>
        <end position="76"/>
    </location>
</feature>
<keyword evidence="2 6" id="KW-0489">Methyltransferase</keyword>
<evidence type="ECO:0000256" key="4">
    <source>
        <dbReference type="SAM" id="MobiDB-lite"/>
    </source>
</evidence>
<dbReference type="InterPro" id="IPR029064">
    <property type="entry name" value="Ribosomal_eL30-like_sf"/>
</dbReference>
<dbReference type="Proteomes" id="UP000580797">
    <property type="component" value="Unassembled WGS sequence"/>
</dbReference>
<dbReference type="Pfam" id="PF00588">
    <property type="entry name" value="SpoU_methylase"/>
    <property type="match status" value="1"/>
</dbReference>
<evidence type="ECO:0000313" key="7">
    <source>
        <dbReference type="Proteomes" id="UP000580797"/>
    </source>
</evidence>
<dbReference type="EMBL" id="JACHDR010000001">
    <property type="protein sequence ID" value="MBB5512363.1"/>
    <property type="molecule type" value="Genomic_DNA"/>
</dbReference>
<dbReference type="GO" id="GO:0032259">
    <property type="term" value="P:methylation"/>
    <property type="evidence" value="ECO:0007669"/>
    <property type="project" value="UniProtKB-KW"/>
</dbReference>
<dbReference type="SUPFAM" id="SSF55315">
    <property type="entry name" value="L30e-like"/>
    <property type="match status" value="1"/>
</dbReference>
<dbReference type="Gene3D" id="3.30.1330.30">
    <property type="match status" value="1"/>
</dbReference>
<dbReference type="FunFam" id="3.30.1330.30:FF:000024">
    <property type="entry name" value="Putative tRNA/rRNA methyltransferase"/>
    <property type="match status" value="1"/>
</dbReference>
<feature type="compositionally biased region" description="Basic and acidic residues" evidence="4">
    <location>
        <begin position="37"/>
        <end position="57"/>
    </location>
</feature>
<dbReference type="EC" id="2.1.1.185" evidence="6"/>
<keyword evidence="3 6" id="KW-0808">Transferase</keyword>
<reference evidence="6 7" key="1">
    <citation type="submission" date="2020-08" db="EMBL/GenBank/DDBJ databases">
        <title>Sequencing the genomes of 1000 actinobacteria strains.</title>
        <authorList>
            <person name="Klenk H.-P."/>
        </authorList>
    </citation>
    <scope>NUCLEOTIDE SEQUENCE [LARGE SCALE GENOMIC DNA]</scope>
    <source>
        <strain evidence="6 7">DSM 105783</strain>
    </source>
</reference>
<dbReference type="RefSeq" id="WP_183664296.1">
    <property type="nucleotide sequence ID" value="NZ_BAAARH010000010.1"/>
</dbReference>
<gene>
    <name evidence="6" type="ORF">HD598_001050</name>
</gene>
<dbReference type="GO" id="GO:0006396">
    <property type="term" value="P:RNA processing"/>
    <property type="evidence" value="ECO:0007669"/>
    <property type="project" value="InterPro"/>
</dbReference>
<dbReference type="Pfam" id="PF08032">
    <property type="entry name" value="SpoU_sub_bind"/>
    <property type="match status" value="1"/>
</dbReference>
<dbReference type="GO" id="GO:0003723">
    <property type="term" value="F:RNA binding"/>
    <property type="evidence" value="ECO:0007669"/>
    <property type="project" value="InterPro"/>
</dbReference>
<evidence type="ECO:0000313" key="6">
    <source>
        <dbReference type="EMBL" id="MBB5512363.1"/>
    </source>
</evidence>
<evidence type="ECO:0000259" key="5">
    <source>
        <dbReference type="SMART" id="SM00967"/>
    </source>
</evidence>
<dbReference type="SMART" id="SM00967">
    <property type="entry name" value="SpoU_sub_bind"/>
    <property type="match status" value="1"/>
</dbReference>
<dbReference type="PANTHER" id="PTHR46429">
    <property type="entry name" value="23S RRNA (GUANOSINE-2'-O-)-METHYLTRANSFERASE RLMB"/>
    <property type="match status" value="1"/>
</dbReference>
<evidence type="ECO:0000256" key="1">
    <source>
        <dbReference type="ARBA" id="ARBA00007228"/>
    </source>
</evidence>
<protein>
    <submittedName>
        <fullName evidence="6">23S rRNA (Guanosine2251-2'-O)-methyltransferase</fullName>
        <ecNumber evidence="6">2.1.1.185</ecNumber>
    </submittedName>
</protein>
<dbReference type="InterPro" id="IPR029028">
    <property type="entry name" value="Alpha/beta_knot_MTases"/>
</dbReference>
<dbReference type="InterPro" id="IPR004441">
    <property type="entry name" value="rRNA_MeTrfase_TrmH"/>
</dbReference>
<comment type="similarity">
    <text evidence="1">Belongs to the class IV-like SAM-binding methyltransferase superfamily. RNA methyltransferase TrmH family.</text>
</comment>
<dbReference type="SUPFAM" id="SSF75217">
    <property type="entry name" value="alpha/beta knot"/>
    <property type="match status" value="1"/>
</dbReference>
<evidence type="ECO:0000256" key="3">
    <source>
        <dbReference type="ARBA" id="ARBA00022679"/>
    </source>
</evidence>
<comment type="caution">
    <text evidence="6">The sequence shown here is derived from an EMBL/GenBank/DDBJ whole genome shotgun (WGS) entry which is preliminary data.</text>
</comment>
<feature type="domain" description="RNA 2-O ribose methyltransferase substrate binding" evidence="5">
    <location>
        <begin position="74"/>
        <end position="150"/>
    </location>
</feature>
<dbReference type="InterPro" id="IPR013123">
    <property type="entry name" value="SpoU_subst-bd"/>
</dbReference>